<accession>A0A347ZSJ6</accession>
<comment type="caution">
    <text evidence="3">The sequence shown here is derived from an EMBL/GenBank/DDBJ whole genome shotgun (WGS) entry which is preliminary data.</text>
</comment>
<proteinExistence type="predicted"/>
<feature type="active site" description="Charge relay system" evidence="1">
    <location>
        <position position="199"/>
    </location>
</feature>
<dbReference type="OrthoDB" id="9786110at2"/>
<dbReference type="Proteomes" id="UP000256388">
    <property type="component" value="Unassembled WGS sequence"/>
</dbReference>
<feature type="active site" description="Nucleophile" evidence="1">
    <location>
        <position position="99"/>
    </location>
</feature>
<dbReference type="EMBL" id="QUMS01000001">
    <property type="protein sequence ID" value="REG11156.1"/>
    <property type="molecule type" value="Genomic_DNA"/>
</dbReference>
<protein>
    <submittedName>
        <fullName evidence="3">Carboxylesterase</fullName>
    </submittedName>
</protein>
<dbReference type="InterPro" id="IPR012354">
    <property type="entry name" value="Esterase_lipase"/>
</dbReference>
<dbReference type="InterPro" id="IPR029058">
    <property type="entry name" value="AB_hydrolase_fold"/>
</dbReference>
<feature type="domain" description="Serine aminopeptidase S33" evidence="2">
    <location>
        <begin position="25"/>
        <end position="229"/>
    </location>
</feature>
<feature type="active site" description="Charge relay system" evidence="1">
    <location>
        <position position="229"/>
    </location>
</feature>
<gene>
    <name evidence="3" type="ORF">DFR64_1033</name>
</gene>
<evidence type="ECO:0000313" key="4">
    <source>
        <dbReference type="Proteomes" id="UP000256388"/>
    </source>
</evidence>
<dbReference type="AlphaFoldDB" id="A0A347ZSJ6"/>
<reference evidence="3 4" key="1">
    <citation type="submission" date="2018-08" db="EMBL/GenBank/DDBJ databases">
        <title>Genomic Encyclopedia of Type Strains, Phase IV (KMG-IV): sequencing the most valuable type-strain genomes for metagenomic binning, comparative biology and taxonomic classification.</title>
        <authorList>
            <person name="Goeker M."/>
        </authorList>
    </citation>
    <scope>NUCLEOTIDE SEQUENCE [LARGE SCALE GENOMIC DNA]</scope>
    <source>
        <strain evidence="3 4">DSM 23923</strain>
    </source>
</reference>
<keyword evidence="4" id="KW-1185">Reference proteome</keyword>
<sequence length="252" mass="27991">MKERKGIQTIPTAEPFFLPGGKTGVVLIHGFTGAPKEMRQLGDALHGHGLSVLGVRLVGHATQPDDMRRTRWWDWLASVEDSINLLSGTCDRIFYAGLSLGGDLALIAAARIPPAGVIAMSAPFTIDRRARYLKLISWLAPWYKKDGKPPETEDLQHRHVEYSAYPTRSLAELYTVTQTMQQSLEHITSPVLLINSKSDTTVPIEHAARIKRLLNAAEIDQVILETSGHVVTEGDEKEIVFDAAYQFIQKHC</sequence>
<dbReference type="Pfam" id="PF12146">
    <property type="entry name" value="Hydrolase_4"/>
    <property type="match status" value="1"/>
</dbReference>
<dbReference type="RefSeq" id="WP_116224294.1">
    <property type="nucleotide sequence ID" value="NZ_AP018437.1"/>
</dbReference>
<evidence type="ECO:0000259" key="2">
    <source>
        <dbReference type="Pfam" id="PF12146"/>
    </source>
</evidence>
<dbReference type="PANTHER" id="PTHR11614">
    <property type="entry name" value="PHOSPHOLIPASE-RELATED"/>
    <property type="match status" value="1"/>
</dbReference>
<dbReference type="Gene3D" id="3.40.50.1820">
    <property type="entry name" value="alpha/beta hydrolase"/>
    <property type="match status" value="1"/>
</dbReference>
<evidence type="ECO:0000256" key="1">
    <source>
        <dbReference type="PIRSR" id="PIRSR017388-1"/>
    </source>
</evidence>
<dbReference type="GO" id="GO:0052689">
    <property type="term" value="F:carboxylic ester hydrolase activity"/>
    <property type="evidence" value="ECO:0007669"/>
    <property type="project" value="InterPro"/>
</dbReference>
<dbReference type="SUPFAM" id="SSF53474">
    <property type="entry name" value="alpha/beta-Hydrolases"/>
    <property type="match status" value="1"/>
</dbReference>
<name>A0A347ZSJ6_9CHLR</name>
<evidence type="ECO:0000313" key="3">
    <source>
        <dbReference type="EMBL" id="REG11156.1"/>
    </source>
</evidence>
<dbReference type="InterPro" id="IPR022742">
    <property type="entry name" value="Hydrolase_4"/>
</dbReference>
<dbReference type="PIRSF" id="PIRSF017388">
    <property type="entry name" value="Esterase_lipase"/>
    <property type="match status" value="1"/>
</dbReference>
<organism evidence="3 4">
    <name type="scientific">Pelolinea submarina</name>
    <dbReference type="NCBI Taxonomy" id="913107"/>
    <lineage>
        <taxon>Bacteria</taxon>
        <taxon>Bacillati</taxon>
        <taxon>Chloroflexota</taxon>
        <taxon>Anaerolineae</taxon>
        <taxon>Anaerolineales</taxon>
        <taxon>Anaerolineaceae</taxon>
        <taxon>Pelolinea</taxon>
    </lineage>
</organism>
<dbReference type="InterPro" id="IPR051044">
    <property type="entry name" value="MAG_DAG_Lipase"/>
</dbReference>